<accession>A0A2P4PSW4</accession>
<dbReference type="Proteomes" id="UP000018888">
    <property type="component" value="Unassembled WGS sequence"/>
</dbReference>
<organism evidence="1 2">
    <name type="scientific">Rhizophagus irregularis (strain DAOM 181602 / DAOM 197198 / MUCL 43194)</name>
    <name type="common">Arbuscular mycorrhizal fungus</name>
    <name type="synonym">Glomus intraradices</name>
    <dbReference type="NCBI Taxonomy" id="747089"/>
    <lineage>
        <taxon>Eukaryota</taxon>
        <taxon>Fungi</taxon>
        <taxon>Fungi incertae sedis</taxon>
        <taxon>Mucoromycota</taxon>
        <taxon>Glomeromycotina</taxon>
        <taxon>Glomeromycetes</taxon>
        <taxon>Glomerales</taxon>
        <taxon>Glomeraceae</taxon>
        <taxon>Rhizophagus</taxon>
    </lineage>
</organism>
<evidence type="ECO:0000313" key="1">
    <source>
        <dbReference type="EMBL" id="POG68483.1"/>
    </source>
</evidence>
<gene>
    <name evidence="1" type="ORF">GLOIN_2v1778280</name>
</gene>
<evidence type="ECO:0000313" key="2">
    <source>
        <dbReference type="Proteomes" id="UP000018888"/>
    </source>
</evidence>
<sequence length="227" mass="27258">MINKLSVISTVLVLKLYLYWSLDLAKQGRRYSWFIDWKSCRKGLFNLNEILNKHTLVWEERIKWNNENYEALKKFLNQFISLIHKACPYIGITSHRIYEEFEELFIYNWIDRNDSVTLSNNNKCKFNLVTSMMSRDGHNSETLHNICNELVVLIRVQSKKIYGGYNLSNWMCRKKSMYRWFLYMLYINEQDLYAGYNVYNCENIFGRGEEGETPIIEETEVFITINK</sequence>
<name>A0A2P4PSW4_RHIID</name>
<proteinExistence type="predicted"/>
<dbReference type="AlphaFoldDB" id="A0A2P4PSW4"/>
<keyword evidence="2" id="KW-1185">Reference proteome</keyword>
<reference evidence="1 2" key="1">
    <citation type="journal article" date="2013" name="Proc. Natl. Acad. Sci. U.S.A.">
        <title>Genome of an arbuscular mycorrhizal fungus provides insight into the oldest plant symbiosis.</title>
        <authorList>
            <person name="Tisserant E."/>
            <person name="Malbreil M."/>
            <person name="Kuo A."/>
            <person name="Kohler A."/>
            <person name="Symeonidi A."/>
            <person name="Balestrini R."/>
            <person name="Charron P."/>
            <person name="Duensing N."/>
            <person name="Frei Dit Frey N."/>
            <person name="Gianinazzi-Pearson V."/>
            <person name="Gilbert L.B."/>
            <person name="Handa Y."/>
            <person name="Herr J.R."/>
            <person name="Hijri M."/>
            <person name="Koul R."/>
            <person name="Kawaguchi M."/>
            <person name="Krajinski F."/>
            <person name="Lammers P.J."/>
            <person name="Masclaux F.G."/>
            <person name="Murat C."/>
            <person name="Morin E."/>
            <person name="Ndikumana S."/>
            <person name="Pagni M."/>
            <person name="Petitpierre D."/>
            <person name="Requena N."/>
            <person name="Rosikiewicz P."/>
            <person name="Riley R."/>
            <person name="Saito K."/>
            <person name="San Clemente H."/>
            <person name="Shapiro H."/>
            <person name="van Tuinen D."/>
            <person name="Becard G."/>
            <person name="Bonfante P."/>
            <person name="Paszkowski U."/>
            <person name="Shachar-Hill Y.Y."/>
            <person name="Tuskan G.A."/>
            <person name="Young P.W."/>
            <person name="Sanders I.R."/>
            <person name="Henrissat B."/>
            <person name="Rensing S.A."/>
            <person name="Grigoriev I.V."/>
            <person name="Corradi N."/>
            <person name="Roux C."/>
            <person name="Martin F."/>
        </authorList>
    </citation>
    <scope>NUCLEOTIDE SEQUENCE [LARGE SCALE GENOMIC DNA]</scope>
    <source>
        <strain evidence="1 2">DAOM 197198</strain>
    </source>
</reference>
<comment type="caution">
    <text evidence="1">The sequence shown here is derived from an EMBL/GenBank/DDBJ whole genome shotgun (WGS) entry which is preliminary data.</text>
</comment>
<dbReference type="EMBL" id="AUPC02000152">
    <property type="protein sequence ID" value="POG68483.1"/>
    <property type="molecule type" value="Genomic_DNA"/>
</dbReference>
<protein>
    <submittedName>
        <fullName evidence="1">Uncharacterized protein</fullName>
    </submittedName>
</protein>
<reference evidence="1 2" key="2">
    <citation type="journal article" date="2018" name="New Phytol.">
        <title>High intraspecific genome diversity in the model arbuscular mycorrhizal symbiont Rhizophagus irregularis.</title>
        <authorList>
            <person name="Chen E.C.H."/>
            <person name="Morin E."/>
            <person name="Beaudet D."/>
            <person name="Noel J."/>
            <person name="Yildirir G."/>
            <person name="Ndikumana S."/>
            <person name="Charron P."/>
            <person name="St-Onge C."/>
            <person name="Giorgi J."/>
            <person name="Kruger M."/>
            <person name="Marton T."/>
            <person name="Ropars J."/>
            <person name="Grigoriev I.V."/>
            <person name="Hainaut M."/>
            <person name="Henrissat B."/>
            <person name="Roux C."/>
            <person name="Martin F."/>
            <person name="Corradi N."/>
        </authorList>
    </citation>
    <scope>NUCLEOTIDE SEQUENCE [LARGE SCALE GENOMIC DNA]</scope>
    <source>
        <strain evidence="1 2">DAOM 197198</strain>
    </source>
</reference>